<evidence type="ECO:0000313" key="7">
    <source>
        <dbReference type="Proteomes" id="UP000789901"/>
    </source>
</evidence>
<dbReference type="Pfam" id="PF20179">
    <property type="entry name" value="MSS51_C"/>
    <property type="match status" value="1"/>
</dbReference>
<dbReference type="InterPro" id="IPR008806">
    <property type="entry name" value="RNA_pol_III_Rpc82_C"/>
</dbReference>
<dbReference type="PANTHER" id="PTHR28069">
    <property type="entry name" value="GH20023P"/>
    <property type="match status" value="1"/>
</dbReference>
<dbReference type="PANTHER" id="PTHR28069:SF1">
    <property type="entry name" value="PROTEIN MSS51, MITOCHONDRIAL"/>
    <property type="match status" value="1"/>
</dbReference>
<comment type="caution">
    <text evidence="6">The sequence shown here is derived from an EMBL/GenBank/DDBJ whole genome shotgun (WGS) entry which is preliminary data.</text>
</comment>
<dbReference type="Pfam" id="PF05645">
    <property type="entry name" value="RNA_pol_Rpc82"/>
    <property type="match status" value="1"/>
</dbReference>
<evidence type="ECO:0000259" key="5">
    <source>
        <dbReference type="Pfam" id="PF22536"/>
    </source>
</evidence>
<accession>A0ABN7ULK3</accession>
<reference evidence="6 7" key="1">
    <citation type="submission" date="2021-06" db="EMBL/GenBank/DDBJ databases">
        <authorList>
            <person name="Kallberg Y."/>
            <person name="Tangrot J."/>
            <person name="Rosling A."/>
        </authorList>
    </citation>
    <scope>NUCLEOTIDE SEQUENCE [LARGE SCALE GENOMIC DNA]</scope>
    <source>
        <strain evidence="6 7">120-4 pot B 10/14</strain>
    </source>
</reference>
<organism evidence="6 7">
    <name type="scientific">Gigaspora margarita</name>
    <dbReference type="NCBI Taxonomy" id="4874"/>
    <lineage>
        <taxon>Eukaryota</taxon>
        <taxon>Fungi</taxon>
        <taxon>Fungi incertae sedis</taxon>
        <taxon>Mucoromycota</taxon>
        <taxon>Glomeromycotina</taxon>
        <taxon>Glomeromycetes</taxon>
        <taxon>Diversisporales</taxon>
        <taxon>Gigasporaceae</taxon>
        <taxon>Gigaspora</taxon>
    </lineage>
</organism>
<evidence type="ECO:0000259" key="2">
    <source>
        <dbReference type="Pfam" id="PF05645"/>
    </source>
</evidence>
<dbReference type="Proteomes" id="UP000789901">
    <property type="component" value="Unassembled WGS sequence"/>
</dbReference>
<evidence type="ECO:0000259" key="4">
    <source>
        <dbReference type="Pfam" id="PF20179"/>
    </source>
</evidence>
<dbReference type="Pfam" id="PF22536">
    <property type="entry name" value="WHD_POLR3C"/>
    <property type="match status" value="1"/>
</dbReference>
<feature type="domain" description="Mitochondrial splicing suppressor 51-like C-terminal" evidence="4">
    <location>
        <begin position="186"/>
        <end position="360"/>
    </location>
</feature>
<dbReference type="SUPFAM" id="SSF46785">
    <property type="entry name" value="Winged helix' DNA-binding domain"/>
    <property type="match status" value="1"/>
</dbReference>
<dbReference type="InterPro" id="IPR036390">
    <property type="entry name" value="WH_DNA-bd_sf"/>
</dbReference>
<evidence type="ECO:0000313" key="6">
    <source>
        <dbReference type="EMBL" id="CAG8626998.1"/>
    </source>
</evidence>
<dbReference type="Pfam" id="PF13824">
    <property type="entry name" value="zf-Mss51"/>
    <property type="match status" value="1"/>
</dbReference>
<name>A0ABN7ULK3_GIGMA</name>
<dbReference type="InterPro" id="IPR032717">
    <property type="entry name" value="Mss51_Znf"/>
</dbReference>
<feature type="domain" description="DNA-directed RNA polymerase III subunit RPC3 winged-helix" evidence="5">
    <location>
        <begin position="728"/>
        <end position="803"/>
    </location>
</feature>
<dbReference type="InterPro" id="IPR036388">
    <property type="entry name" value="WH-like_DNA-bd_sf"/>
</dbReference>
<evidence type="ECO:0000259" key="3">
    <source>
        <dbReference type="Pfam" id="PF13824"/>
    </source>
</evidence>
<dbReference type="InterPro" id="IPR055207">
    <property type="entry name" value="POLR3C_WHD"/>
</dbReference>
<protein>
    <submittedName>
        <fullName evidence="6">22267_t:CDS:1</fullName>
    </submittedName>
</protein>
<gene>
    <name evidence="6" type="ORF">GMARGA_LOCUS8129</name>
</gene>
<keyword evidence="7" id="KW-1185">Reference proteome</keyword>
<feature type="domain" description="Mitochondrial splicing suppressor 51 zinc-finger" evidence="3">
    <location>
        <begin position="41"/>
        <end position="99"/>
    </location>
</feature>
<sequence length="895" mass="104578">MVYSLHFYVKQLSNDNLFHPLSKSPIKSLQERGELIRKFGKCPVCEGLAKENQKRPSYECPDCGIPTHCSEEHYKHNLIEHKLHTCKMLREFNEDMHDLMSGRKMKEFEFLSSQPLDEEVNLLNWDTYLYTRGFPSIDQDRSLRHVSKLLTYPITIGSVLHQNGPYTLRNRLTNEGLKSLTALRTTLHPKQTSVDIKTLRPAETVRIFIVGARAEAQMPLHIYTQLSYLFPTITFHLYFVGPESLLRGTEPHTTHFNHYLSFTWKNSLYHNYHDTIHPFDPYCDVFFLFNPGIGRNNGKELWEKTIKQLLKTKCAIFITGFDENDMKNEIQTIEEDETFEFDWILEPGENEFKSLRRDIDTEDVRIGVYPNWGIFGIRGKRYDVRHYDEEEGAIEVKEEEEWEETEEIKRIEAGGRLTLPVIAKLLKFTLTKTRECLFILIQHNLVYWADSRESQRIGIYYSIERDEILARLNFGIYIKNAADWAESRLAGDLVKHILLNGKVTFAGMVEELKISKKSSKYKDVKESFSKMIEKKYIFAVDFTDSKSARDKATEAEQRELAKVTNFIPTKKQMAEAKAKLAANLDMDDNATGSENQYFRLNYEKFNVKERHKRFAKFVRDRINRSAGAIIKYILDIADCDKASEIESCSISLHRILKNIPEIKDEMFAQQMKTEKGKTVSRESLIKQYLDCLIEDDANILCKKDENMGGMFFINYNAFCESLKQQVFENIIFEKYGIKGQRILKVLHTKQKLDEKAITAFTLMSVTDVRQKLVELFNGGFVQVQEVPRSGDRAPSRTFFFWYVDYNKCYEAILQNYYRTLANIHQVRFEQESGAARLLDKKEKEDALKQLNNNTFIQLLTESETKALNDLEFILTQLDTAQLRIVQDIMLFKNYK</sequence>
<feature type="domain" description="RNA polymerase III Rpc82 C -terminal" evidence="2">
    <location>
        <begin position="513"/>
        <end position="722"/>
    </location>
</feature>
<proteinExistence type="predicted"/>
<comment type="function">
    <text evidence="1">DNA-dependent RNA polymerase catalyzes the transcription of DNA into RNA using the four ribonucleoside triphosphates as substrates. Specific core component of RNA polymerase III which synthesizes small RNAs, such as 5S rRNA and tRNAs.</text>
</comment>
<dbReference type="InterPro" id="IPR046824">
    <property type="entry name" value="Mss51-like_C"/>
</dbReference>
<dbReference type="EMBL" id="CAJVQB010004106">
    <property type="protein sequence ID" value="CAG8626998.1"/>
    <property type="molecule type" value="Genomic_DNA"/>
</dbReference>
<dbReference type="Gene3D" id="1.10.10.10">
    <property type="entry name" value="Winged helix-like DNA-binding domain superfamily/Winged helix DNA-binding domain"/>
    <property type="match status" value="3"/>
</dbReference>
<evidence type="ECO:0000256" key="1">
    <source>
        <dbReference type="ARBA" id="ARBA00025127"/>
    </source>
</evidence>